<evidence type="ECO:0000313" key="3">
    <source>
        <dbReference type="Proteomes" id="UP001178508"/>
    </source>
</evidence>
<organism evidence="2 3">
    <name type="scientific">Xyrichtys novacula</name>
    <name type="common">Pearly razorfish</name>
    <name type="synonym">Hemipteronotus novacula</name>
    <dbReference type="NCBI Taxonomy" id="13765"/>
    <lineage>
        <taxon>Eukaryota</taxon>
        <taxon>Metazoa</taxon>
        <taxon>Chordata</taxon>
        <taxon>Craniata</taxon>
        <taxon>Vertebrata</taxon>
        <taxon>Euteleostomi</taxon>
        <taxon>Actinopterygii</taxon>
        <taxon>Neopterygii</taxon>
        <taxon>Teleostei</taxon>
        <taxon>Neoteleostei</taxon>
        <taxon>Acanthomorphata</taxon>
        <taxon>Eupercaria</taxon>
        <taxon>Labriformes</taxon>
        <taxon>Labridae</taxon>
        <taxon>Xyrichtys</taxon>
    </lineage>
</organism>
<reference evidence="2" key="1">
    <citation type="submission" date="2023-08" db="EMBL/GenBank/DDBJ databases">
        <authorList>
            <person name="Alioto T."/>
            <person name="Alioto T."/>
            <person name="Gomez Garrido J."/>
        </authorList>
    </citation>
    <scope>NUCLEOTIDE SEQUENCE</scope>
</reference>
<keyword evidence="3" id="KW-1185">Reference proteome</keyword>
<accession>A0AAV1GF35</accession>
<feature type="region of interest" description="Disordered" evidence="1">
    <location>
        <begin position="42"/>
        <end position="63"/>
    </location>
</feature>
<dbReference type="AlphaFoldDB" id="A0AAV1GF35"/>
<name>A0AAV1GF35_XYRNO</name>
<evidence type="ECO:0000256" key="1">
    <source>
        <dbReference type="SAM" id="MobiDB-lite"/>
    </source>
</evidence>
<gene>
    <name evidence="2" type="ORF">XNOV1_A024916</name>
</gene>
<dbReference type="EMBL" id="OY660876">
    <property type="protein sequence ID" value="CAJ1071289.1"/>
    <property type="molecule type" value="Genomic_DNA"/>
</dbReference>
<proteinExistence type="predicted"/>
<sequence length="63" mass="6928">MKARFRSLERVMEARVQSLHELLEACLLPVASAASSLRRQADAPEWLLPTPEPSTATPMPGGR</sequence>
<protein>
    <submittedName>
        <fullName evidence="2">Uncharacterized protein</fullName>
    </submittedName>
</protein>
<evidence type="ECO:0000313" key="2">
    <source>
        <dbReference type="EMBL" id="CAJ1071289.1"/>
    </source>
</evidence>
<dbReference type="Proteomes" id="UP001178508">
    <property type="component" value="Chromosome 13"/>
</dbReference>